<dbReference type="AlphaFoldDB" id="A0A4Q7ZH19"/>
<keyword evidence="3" id="KW-1185">Reference proteome</keyword>
<feature type="transmembrane region" description="Helical" evidence="1">
    <location>
        <begin position="150"/>
        <end position="172"/>
    </location>
</feature>
<proteinExistence type="predicted"/>
<dbReference type="Proteomes" id="UP000292564">
    <property type="component" value="Unassembled WGS sequence"/>
</dbReference>
<name>A0A4Q7ZH19_9ACTN</name>
<evidence type="ECO:0000313" key="2">
    <source>
        <dbReference type="EMBL" id="RZU49493.1"/>
    </source>
</evidence>
<sequence length="184" mass="19210">MKAQLDARAGSVVDDRQRWRKLCLFMALLGLLVLVASALPWFAETKVFESGGSRTKAIYLWTEGPTASSRSRSGTLAQMAGAGQWGLFVVMAAGIGALCALFARGQHPGDPRLGPALRLTAGAAVLAPVFAVLALIGANGGERISALPHVGFVVTVLALFAWLAGAAVMWRAGALAKASGRHTW</sequence>
<accession>A0A4Q7ZH19</accession>
<protein>
    <submittedName>
        <fullName evidence="2">Uncharacterized protein</fullName>
    </submittedName>
</protein>
<keyword evidence="1" id="KW-1133">Transmembrane helix</keyword>
<feature type="transmembrane region" description="Helical" evidence="1">
    <location>
        <begin position="21"/>
        <end position="43"/>
    </location>
</feature>
<evidence type="ECO:0000313" key="3">
    <source>
        <dbReference type="Proteomes" id="UP000292564"/>
    </source>
</evidence>
<evidence type="ECO:0000256" key="1">
    <source>
        <dbReference type="SAM" id="Phobius"/>
    </source>
</evidence>
<feature type="transmembrane region" description="Helical" evidence="1">
    <location>
        <begin position="116"/>
        <end position="138"/>
    </location>
</feature>
<dbReference type="RefSeq" id="WP_130508561.1">
    <property type="nucleotide sequence ID" value="NZ_SHKY01000001.1"/>
</dbReference>
<reference evidence="2 3" key="1">
    <citation type="submission" date="2019-02" db="EMBL/GenBank/DDBJ databases">
        <title>Sequencing the genomes of 1000 actinobacteria strains.</title>
        <authorList>
            <person name="Klenk H.-P."/>
        </authorList>
    </citation>
    <scope>NUCLEOTIDE SEQUENCE [LARGE SCALE GENOMIC DNA]</scope>
    <source>
        <strain evidence="2 3">DSM 45162</strain>
    </source>
</reference>
<comment type="caution">
    <text evidence="2">The sequence shown here is derived from an EMBL/GenBank/DDBJ whole genome shotgun (WGS) entry which is preliminary data.</text>
</comment>
<keyword evidence="1" id="KW-0812">Transmembrane</keyword>
<dbReference type="EMBL" id="SHKY01000001">
    <property type="protein sequence ID" value="RZU49493.1"/>
    <property type="molecule type" value="Genomic_DNA"/>
</dbReference>
<keyword evidence="1" id="KW-0472">Membrane</keyword>
<organism evidence="2 3">
    <name type="scientific">Krasilnikovia cinnamomea</name>
    <dbReference type="NCBI Taxonomy" id="349313"/>
    <lineage>
        <taxon>Bacteria</taxon>
        <taxon>Bacillati</taxon>
        <taxon>Actinomycetota</taxon>
        <taxon>Actinomycetes</taxon>
        <taxon>Micromonosporales</taxon>
        <taxon>Micromonosporaceae</taxon>
        <taxon>Krasilnikovia</taxon>
    </lineage>
</organism>
<gene>
    <name evidence="2" type="ORF">EV385_1244</name>
</gene>
<feature type="transmembrane region" description="Helical" evidence="1">
    <location>
        <begin position="85"/>
        <end position="104"/>
    </location>
</feature>